<dbReference type="Proteomes" id="UP000276834">
    <property type="component" value="Unassembled WGS sequence"/>
</dbReference>
<name>A0A3L8S6Z6_CHLGU</name>
<dbReference type="AlphaFoldDB" id="A0A3L8S6Z6"/>
<feature type="compositionally biased region" description="Basic and acidic residues" evidence="1">
    <location>
        <begin position="123"/>
        <end position="136"/>
    </location>
</feature>
<proteinExistence type="predicted"/>
<evidence type="ECO:0000313" key="2">
    <source>
        <dbReference type="EMBL" id="RLV98048.1"/>
    </source>
</evidence>
<sequence length="185" mass="20968">MNADWTCIENKFKQIEQCKTRLLVDFMPLSRRYRQQLTLRDDGENPFSYSCGSIIHCQSQQAAAEELLNSLRCKTAAEDAPNIGKSTLPDQRAAWLHLNTLGSGAPQYRSCQQSQTWQWIRSRGGDEGRGSTRDNNTRMSIHRAGQLSSGSKKLVEPHIFSSFEKDLLTTGTRKNKDKQRADSKC</sequence>
<keyword evidence="3" id="KW-1185">Reference proteome</keyword>
<organism evidence="2 3">
    <name type="scientific">Chloebia gouldiae</name>
    <name type="common">Gouldian finch</name>
    <name type="synonym">Erythrura gouldiae</name>
    <dbReference type="NCBI Taxonomy" id="44316"/>
    <lineage>
        <taxon>Eukaryota</taxon>
        <taxon>Metazoa</taxon>
        <taxon>Chordata</taxon>
        <taxon>Craniata</taxon>
        <taxon>Vertebrata</taxon>
        <taxon>Euteleostomi</taxon>
        <taxon>Archelosauria</taxon>
        <taxon>Archosauria</taxon>
        <taxon>Dinosauria</taxon>
        <taxon>Saurischia</taxon>
        <taxon>Theropoda</taxon>
        <taxon>Coelurosauria</taxon>
        <taxon>Aves</taxon>
        <taxon>Neognathae</taxon>
        <taxon>Neoaves</taxon>
        <taxon>Telluraves</taxon>
        <taxon>Australaves</taxon>
        <taxon>Passeriformes</taxon>
        <taxon>Passeroidea</taxon>
        <taxon>Passeridae</taxon>
        <taxon>Chloebia</taxon>
    </lineage>
</organism>
<comment type="caution">
    <text evidence="2">The sequence shown here is derived from an EMBL/GenBank/DDBJ whole genome shotgun (WGS) entry which is preliminary data.</text>
</comment>
<feature type="region of interest" description="Disordered" evidence="1">
    <location>
        <begin position="165"/>
        <end position="185"/>
    </location>
</feature>
<feature type="region of interest" description="Disordered" evidence="1">
    <location>
        <begin position="122"/>
        <end position="153"/>
    </location>
</feature>
<protein>
    <submittedName>
        <fullName evidence="2">Uncharacterized protein</fullName>
    </submittedName>
</protein>
<evidence type="ECO:0000256" key="1">
    <source>
        <dbReference type="SAM" id="MobiDB-lite"/>
    </source>
</evidence>
<evidence type="ECO:0000313" key="3">
    <source>
        <dbReference type="Proteomes" id="UP000276834"/>
    </source>
</evidence>
<gene>
    <name evidence="2" type="ORF">DV515_00011179</name>
</gene>
<dbReference type="EMBL" id="QUSF01000046">
    <property type="protein sequence ID" value="RLV98048.1"/>
    <property type="molecule type" value="Genomic_DNA"/>
</dbReference>
<accession>A0A3L8S6Z6</accession>
<reference evidence="2 3" key="1">
    <citation type="journal article" date="2018" name="Proc. R. Soc. B">
        <title>A non-coding region near Follistatin controls head colour polymorphism in the Gouldian finch.</title>
        <authorList>
            <person name="Toomey M.B."/>
            <person name="Marques C.I."/>
            <person name="Andrade P."/>
            <person name="Araujo P.M."/>
            <person name="Sabatino S."/>
            <person name="Gazda M.A."/>
            <person name="Afonso S."/>
            <person name="Lopes R.J."/>
            <person name="Corbo J.C."/>
            <person name="Carneiro M."/>
        </authorList>
    </citation>
    <scope>NUCLEOTIDE SEQUENCE [LARGE SCALE GENOMIC DNA]</scope>
    <source>
        <strain evidence="2">Red01</strain>
        <tissue evidence="2">Muscle</tissue>
    </source>
</reference>